<name>A0ACB6RTB7_9PLEO</name>
<evidence type="ECO:0000313" key="2">
    <source>
        <dbReference type="Proteomes" id="UP000799754"/>
    </source>
</evidence>
<dbReference type="EMBL" id="MU006728">
    <property type="protein sequence ID" value="KAF2625009.1"/>
    <property type="molecule type" value="Genomic_DNA"/>
</dbReference>
<dbReference type="Proteomes" id="UP000799754">
    <property type="component" value="Unassembled WGS sequence"/>
</dbReference>
<accession>A0ACB6RTB7</accession>
<comment type="caution">
    <text evidence="1">The sequence shown here is derived from an EMBL/GenBank/DDBJ whole genome shotgun (WGS) entry which is preliminary data.</text>
</comment>
<gene>
    <name evidence="1" type="ORF">BU25DRAFT_305061</name>
</gene>
<feature type="non-terminal residue" evidence="1">
    <location>
        <position position="114"/>
    </location>
</feature>
<protein>
    <submittedName>
        <fullName evidence="1">Uncharacterized protein</fullName>
    </submittedName>
</protein>
<organism evidence="1 2">
    <name type="scientific">Macroventuria anomochaeta</name>
    <dbReference type="NCBI Taxonomy" id="301207"/>
    <lineage>
        <taxon>Eukaryota</taxon>
        <taxon>Fungi</taxon>
        <taxon>Dikarya</taxon>
        <taxon>Ascomycota</taxon>
        <taxon>Pezizomycotina</taxon>
        <taxon>Dothideomycetes</taxon>
        <taxon>Pleosporomycetidae</taxon>
        <taxon>Pleosporales</taxon>
        <taxon>Pleosporineae</taxon>
        <taxon>Didymellaceae</taxon>
        <taxon>Macroventuria</taxon>
    </lineage>
</organism>
<proteinExistence type="predicted"/>
<reference evidence="1" key="1">
    <citation type="journal article" date="2020" name="Stud. Mycol.">
        <title>101 Dothideomycetes genomes: a test case for predicting lifestyles and emergence of pathogens.</title>
        <authorList>
            <person name="Haridas S."/>
            <person name="Albert R."/>
            <person name="Binder M."/>
            <person name="Bloem J."/>
            <person name="Labutti K."/>
            <person name="Salamov A."/>
            <person name="Andreopoulos B."/>
            <person name="Baker S."/>
            <person name="Barry K."/>
            <person name="Bills G."/>
            <person name="Bluhm B."/>
            <person name="Cannon C."/>
            <person name="Castanera R."/>
            <person name="Culley D."/>
            <person name="Daum C."/>
            <person name="Ezra D."/>
            <person name="Gonzalez J."/>
            <person name="Henrissat B."/>
            <person name="Kuo A."/>
            <person name="Liang C."/>
            <person name="Lipzen A."/>
            <person name="Lutzoni F."/>
            <person name="Magnuson J."/>
            <person name="Mondo S."/>
            <person name="Nolan M."/>
            <person name="Ohm R."/>
            <person name="Pangilinan J."/>
            <person name="Park H.-J."/>
            <person name="Ramirez L."/>
            <person name="Alfaro M."/>
            <person name="Sun H."/>
            <person name="Tritt A."/>
            <person name="Yoshinaga Y."/>
            <person name="Zwiers L.-H."/>
            <person name="Turgeon B."/>
            <person name="Goodwin S."/>
            <person name="Spatafora J."/>
            <person name="Crous P."/>
            <person name="Grigoriev I."/>
        </authorList>
    </citation>
    <scope>NUCLEOTIDE SEQUENCE</scope>
    <source>
        <strain evidence="1">CBS 525.71</strain>
    </source>
</reference>
<evidence type="ECO:0000313" key="1">
    <source>
        <dbReference type="EMBL" id="KAF2625009.1"/>
    </source>
</evidence>
<sequence length="114" mass="13414">MTRYEWIGELKLVQDAVIEENVWQFTVKVPHHNHDCAMEAVALFQHRQRDAATLVRIQQQWKLRQSSTNILASLLGDNISIRQQDILNEIARLWREELQGMTPIEALLCMLDEY</sequence>
<keyword evidence="2" id="KW-1185">Reference proteome</keyword>